<evidence type="ECO:0008006" key="3">
    <source>
        <dbReference type="Google" id="ProtNLM"/>
    </source>
</evidence>
<sequence length="202" mass="22177">MVALQNSGIENGVLREIQGGSASDMILICHIATGIVQAKHAASVSSSADRTVATCISQYCVYLLKAAPELLPDDKAWSKKRYKAVSEEIDHLHSLHPSRKSVDYDQMDYAQMIELLSESSDQHEVVKNGVRLGKQLVEQQDAETVWGVLARLWSEMILYVAPSDNLKAHKESIARGGELLTLIWVLLNNAGIISRPGIRTAA</sequence>
<dbReference type="STRING" id="888268.A0A1E5WLV3"/>
<gene>
    <name evidence="1" type="ORF">BAE44_0000590</name>
</gene>
<dbReference type="Pfam" id="PF04578">
    <property type="entry name" value="DUF594"/>
    <property type="match status" value="1"/>
</dbReference>
<dbReference type="PANTHER" id="PTHR31325">
    <property type="entry name" value="OS01G0798800 PROTEIN-RELATED"/>
    <property type="match status" value="1"/>
</dbReference>
<comment type="caution">
    <text evidence="1">The sequence shown here is derived from an EMBL/GenBank/DDBJ whole genome shotgun (WGS) entry which is preliminary data.</text>
</comment>
<evidence type="ECO:0000313" key="1">
    <source>
        <dbReference type="EMBL" id="OEL38391.1"/>
    </source>
</evidence>
<proteinExistence type="predicted"/>
<reference evidence="1 2" key="1">
    <citation type="submission" date="2016-09" db="EMBL/GenBank/DDBJ databases">
        <title>The draft genome of Dichanthelium oligosanthes: A C3 panicoid grass species.</title>
        <authorList>
            <person name="Studer A.J."/>
            <person name="Schnable J.C."/>
            <person name="Brutnell T.P."/>
        </authorList>
    </citation>
    <scope>NUCLEOTIDE SEQUENCE [LARGE SCALE GENOMIC DNA]</scope>
    <source>
        <strain evidence="2">cv. Kellogg 1175</strain>
        <tissue evidence="1">Leaf</tissue>
    </source>
</reference>
<protein>
    <recommendedName>
        <fullName evidence="3">DUF4220 domain-containing protein</fullName>
    </recommendedName>
</protein>
<dbReference type="Proteomes" id="UP000095767">
    <property type="component" value="Unassembled WGS sequence"/>
</dbReference>
<dbReference type="OrthoDB" id="687162at2759"/>
<accession>A0A1E5WLV3</accession>
<evidence type="ECO:0000313" key="2">
    <source>
        <dbReference type="Proteomes" id="UP000095767"/>
    </source>
</evidence>
<organism evidence="1 2">
    <name type="scientific">Dichanthelium oligosanthes</name>
    <dbReference type="NCBI Taxonomy" id="888268"/>
    <lineage>
        <taxon>Eukaryota</taxon>
        <taxon>Viridiplantae</taxon>
        <taxon>Streptophyta</taxon>
        <taxon>Embryophyta</taxon>
        <taxon>Tracheophyta</taxon>
        <taxon>Spermatophyta</taxon>
        <taxon>Magnoliopsida</taxon>
        <taxon>Liliopsida</taxon>
        <taxon>Poales</taxon>
        <taxon>Poaceae</taxon>
        <taxon>PACMAD clade</taxon>
        <taxon>Panicoideae</taxon>
        <taxon>Panicodae</taxon>
        <taxon>Paniceae</taxon>
        <taxon>Dichantheliinae</taxon>
        <taxon>Dichanthelium</taxon>
    </lineage>
</organism>
<keyword evidence="2" id="KW-1185">Reference proteome</keyword>
<dbReference type="AlphaFoldDB" id="A0A1E5WLV3"/>
<dbReference type="EMBL" id="LWDX02001976">
    <property type="protein sequence ID" value="OEL38391.1"/>
    <property type="molecule type" value="Genomic_DNA"/>
</dbReference>
<dbReference type="InterPro" id="IPR007658">
    <property type="entry name" value="DUF594"/>
</dbReference>
<name>A0A1E5WLV3_9POAL</name>